<name>A0A011PFM9_9PROT</name>
<evidence type="ECO:0000313" key="3">
    <source>
        <dbReference type="Proteomes" id="UP000020218"/>
    </source>
</evidence>
<dbReference type="SUPFAM" id="SSF54593">
    <property type="entry name" value="Glyoxalase/Bleomycin resistance protein/Dihydroxybiphenyl dioxygenase"/>
    <property type="match status" value="1"/>
</dbReference>
<protein>
    <submittedName>
        <fullName evidence="2">Glyoxalase-like domain protein</fullName>
    </submittedName>
</protein>
<dbReference type="STRING" id="1454001.AW08_03512"/>
<dbReference type="PROSITE" id="PS51819">
    <property type="entry name" value="VOC"/>
    <property type="match status" value="1"/>
</dbReference>
<dbReference type="InterPro" id="IPR029068">
    <property type="entry name" value="Glyas_Bleomycin-R_OHBP_Dase"/>
</dbReference>
<sequence length="129" mass="14044">MPTLGLNHYNLRAPRPLMEQLRRFYCDVVGLVPGERPPFASFGYWLYAGDQPVLHLSETRAGDPPVAAGASTFDHAAFSCCGRAEFARRLEQSGIAFTTARVPGTTQVQLFIQDPAGNGVELNFASEDA</sequence>
<dbReference type="Gene3D" id="3.10.180.10">
    <property type="entry name" value="2,3-Dihydroxybiphenyl 1,2-Dioxygenase, domain 1"/>
    <property type="match status" value="1"/>
</dbReference>
<evidence type="ECO:0000313" key="2">
    <source>
        <dbReference type="EMBL" id="EXI65059.1"/>
    </source>
</evidence>
<dbReference type="Pfam" id="PF00903">
    <property type="entry name" value="Glyoxalase"/>
    <property type="match status" value="1"/>
</dbReference>
<dbReference type="InterPro" id="IPR004360">
    <property type="entry name" value="Glyas_Fos-R_dOase_dom"/>
</dbReference>
<feature type="domain" description="VOC" evidence="1">
    <location>
        <begin position="5"/>
        <end position="125"/>
    </location>
</feature>
<dbReference type="PATRIC" id="fig|1454001.3.peg.3550"/>
<comment type="caution">
    <text evidence="2">The sequence shown here is derived from an EMBL/GenBank/DDBJ whole genome shotgun (WGS) entry which is preliminary data.</text>
</comment>
<reference evidence="2" key="1">
    <citation type="submission" date="2014-02" db="EMBL/GenBank/DDBJ databases">
        <title>Expanding our view of genomic diversity in Candidatus Accumulibacter clades.</title>
        <authorList>
            <person name="Skennerton C.T."/>
            <person name="Barr J.J."/>
            <person name="Slater F.R."/>
            <person name="Bond P.L."/>
            <person name="Tyson G.W."/>
        </authorList>
    </citation>
    <scope>NUCLEOTIDE SEQUENCE [LARGE SCALE GENOMIC DNA]</scope>
</reference>
<dbReference type="AlphaFoldDB" id="A0A011PFM9"/>
<dbReference type="Proteomes" id="UP000020218">
    <property type="component" value="Unassembled WGS sequence"/>
</dbReference>
<organism evidence="2 3">
    <name type="scientific">Candidatus Accumulibacter adjunctus</name>
    <dbReference type="NCBI Taxonomy" id="1454001"/>
    <lineage>
        <taxon>Bacteria</taxon>
        <taxon>Pseudomonadati</taxon>
        <taxon>Pseudomonadota</taxon>
        <taxon>Betaproteobacteria</taxon>
        <taxon>Candidatus Accumulibacter</taxon>
    </lineage>
</organism>
<gene>
    <name evidence="2" type="ORF">AW08_03512</name>
</gene>
<dbReference type="EMBL" id="JFAX01000029">
    <property type="protein sequence ID" value="EXI65059.1"/>
    <property type="molecule type" value="Genomic_DNA"/>
</dbReference>
<proteinExistence type="predicted"/>
<keyword evidence="3" id="KW-1185">Reference proteome</keyword>
<evidence type="ECO:0000259" key="1">
    <source>
        <dbReference type="PROSITE" id="PS51819"/>
    </source>
</evidence>
<dbReference type="InterPro" id="IPR037523">
    <property type="entry name" value="VOC_core"/>
</dbReference>
<accession>A0A011PFM9</accession>